<dbReference type="AlphaFoldDB" id="A0A0J7MZM4"/>
<keyword evidence="3" id="KW-1185">Reference proteome</keyword>
<dbReference type="EMBL" id="LBMM01012956">
    <property type="protein sequence ID" value="KMQ85901.1"/>
    <property type="molecule type" value="Genomic_DNA"/>
</dbReference>
<dbReference type="GO" id="GO:0003964">
    <property type="term" value="F:RNA-directed DNA polymerase activity"/>
    <property type="evidence" value="ECO:0007669"/>
    <property type="project" value="UniProtKB-KW"/>
</dbReference>
<keyword evidence="1" id="KW-0808">Transferase</keyword>
<evidence type="ECO:0000313" key="2">
    <source>
        <dbReference type="EMBL" id="KMQ85901.1"/>
    </source>
</evidence>
<evidence type="ECO:0000313" key="1">
    <source>
        <dbReference type="EMBL" id="KMQ85900.1"/>
    </source>
</evidence>
<dbReference type="EMBL" id="LBMM01012957">
    <property type="protein sequence ID" value="KMQ85900.1"/>
    <property type="molecule type" value="Genomic_DNA"/>
</dbReference>
<dbReference type="OrthoDB" id="7554583at2759"/>
<dbReference type="Proteomes" id="UP000036403">
    <property type="component" value="Unassembled WGS sequence"/>
</dbReference>
<keyword evidence="1" id="KW-0695">RNA-directed DNA polymerase</keyword>
<proteinExistence type="predicted"/>
<name>A0A0J7MZM4_LASNI</name>
<reference evidence="1 3" key="1">
    <citation type="submission" date="2015-04" db="EMBL/GenBank/DDBJ databases">
        <title>Lasius niger genome sequencing.</title>
        <authorList>
            <person name="Konorov E.A."/>
            <person name="Nikitin M.A."/>
            <person name="Kirill M.V."/>
            <person name="Chang P."/>
        </authorList>
    </citation>
    <scope>NUCLEOTIDE SEQUENCE [LARGE SCALE GENOMIC DNA]</scope>
    <source>
        <tissue evidence="1">Whole</tissue>
    </source>
</reference>
<dbReference type="PaxDb" id="67767-A0A0J7MZM4"/>
<accession>A0A0J7MZM4</accession>
<organism evidence="1 3">
    <name type="scientific">Lasius niger</name>
    <name type="common">Black garden ant</name>
    <dbReference type="NCBI Taxonomy" id="67767"/>
    <lineage>
        <taxon>Eukaryota</taxon>
        <taxon>Metazoa</taxon>
        <taxon>Ecdysozoa</taxon>
        <taxon>Arthropoda</taxon>
        <taxon>Hexapoda</taxon>
        <taxon>Insecta</taxon>
        <taxon>Pterygota</taxon>
        <taxon>Neoptera</taxon>
        <taxon>Endopterygota</taxon>
        <taxon>Hymenoptera</taxon>
        <taxon>Apocrita</taxon>
        <taxon>Aculeata</taxon>
        <taxon>Formicoidea</taxon>
        <taxon>Formicidae</taxon>
        <taxon>Formicinae</taxon>
        <taxon>Lasius</taxon>
        <taxon>Lasius</taxon>
    </lineage>
</organism>
<protein>
    <submittedName>
        <fullName evidence="1">Reverse transcriptase</fullName>
    </submittedName>
</protein>
<keyword evidence="1" id="KW-0548">Nucleotidyltransferase</keyword>
<gene>
    <name evidence="2" type="ORF">RF55_15288</name>
    <name evidence="1" type="ORF">RF55_15289</name>
</gene>
<evidence type="ECO:0000313" key="3">
    <source>
        <dbReference type="Proteomes" id="UP000036403"/>
    </source>
</evidence>
<sequence length="289" mass="32656">MKYLGSPLTAAGALTSTLTVWHPELRKWRPCSAGCFPILVAVQTVALYGAPVWASDLVTSRRGAMILRRVQRRMAIRVARRYRTIPHEAANIRAGTPPMDLLARMHMTVYDRRKALRRDGVTLSGRAVEVQRRQARQSIVREWRGRLDDPSLAGHWTVGAVRPCFETWLERGWGRLTYRLTQVLSGHGCFGEYLCRIGKESTTQCHYCGAGRDTALHTLEECPAWAEERRVLTDTIGGDLSLPTVVRAMVDSERSWNAMASFCERVMLRKEAAEQDRKRGPDPAGRGRR</sequence>
<comment type="caution">
    <text evidence="1">The sequence shown here is derived from an EMBL/GenBank/DDBJ whole genome shotgun (WGS) entry which is preliminary data.</text>
</comment>